<sequence>MAENVQGETAVGTDQTCGICLEDSKDPLTLPCGHSFCNGCLNEWRSRYGVEVEMRRKCPICRARIPPSKEMVATLLMLRNEKQQLEYINDTSSENYHRTCRCLKEAEERVGADWDGVTTVLEDNDDKHPVVIPDYIFKAVRKGGIKTVLKWINANRAEDRVNAVSSAETLSLPVLTVTTTCNQLAMMTQLLQLGANVDGRTSFGGTAIASIFVDDSIVMGYVCERVRLLLSWGAITADNSGAENCISSLARMFGKHELAKLLESELGGRRCEIANLPSRPELNGKTCVVDEYLPGSNEYKVTLETKSKEVLVLGPDNLTRRDRTPQDCGYYIEFKNGRTIRHDFDSSEDCKAFVASLNSSDETPPAVTEEVLGRSTSSSAATDSASTGMSLAPLDQRPGVLQDHRPFYDDPPPRIGSGDFLASELPAPSTNPFRRLSRPQATLHQRVPSKTDVVRPPP</sequence>
<evidence type="ECO:0000256" key="5">
    <source>
        <dbReference type="SAM" id="MobiDB-lite"/>
    </source>
</evidence>
<dbReference type="Gene3D" id="3.30.40.10">
    <property type="entry name" value="Zinc/RING finger domain, C3HC4 (zinc finger)"/>
    <property type="match status" value="1"/>
</dbReference>
<feature type="region of interest" description="Disordered" evidence="5">
    <location>
        <begin position="359"/>
        <end position="458"/>
    </location>
</feature>
<keyword evidence="8" id="KW-1185">Reference proteome</keyword>
<dbReference type="InterPro" id="IPR001841">
    <property type="entry name" value="Znf_RING"/>
</dbReference>
<protein>
    <recommendedName>
        <fullName evidence="6">RING-type domain-containing protein</fullName>
    </recommendedName>
</protein>
<dbReference type="PROSITE" id="PS00518">
    <property type="entry name" value="ZF_RING_1"/>
    <property type="match status" value="1"/>
</dbReference>
<dbReference type="InterPro" id="IPR013083">
    <property type="entry name" value="Znf_RING/FYVE/PHD"/>
</dbReference>
<feature type="non-terminal residue" evidence="7">
    <location>
        <position position="458"/>
    </location>
</feature>
<evidence type="ECO:0000256" key="1">
    <source>
        <dbReference type="ARBA" id="ARBA00022723"/>
    </source>
</evidence>
<evidence type="ECO:0000313" key="8">
    <source>
        <dbReference type="Proteomes" id="UP000266841"/>
    </source>
</evidence>
<organism evidence="7 8">
    <name type="scientific">Thalassiosira oceanica</name>
    <name type="common">Marine diatom</name>
    <dbReference type="NCBI Taxonomy" id="159749"/>
    <lineage>
        <taxon>Eukaryota</taxon>
        <taxon>Sar</taxon>
        <taxon>Stramenopiles</taxon>
        <taxon>Ochrophyta</taxon>
        <taxon>Bacillariophyta</taxon>
        <taxon>Coscinodiscophyceae</taxon>
        <taxon>Thalassiosirophycidae</taxon>
        <taxon>Thalassiosirales</taxon>
        <taxon>Thalassiosiraceae</taxon>
        <taxon>Thalassiosira</taxon>
    </lineage>
</organism>
<evidence type="ECO:0000256" key="4">
    <source>
        <dbReference type="PROSITE-ProRule" id="PRU00175"/>
    </source>
</evidence>
<evidence type="ECO:0000259" key="6">
    <source>
        <dbReference type="PROSITE" id="PS50089"/>
    </source>
</evidence>
<dbReference type="PANTHER" id="PTHR25462">
    <property type="entry name" value="BONUS, ISOFORM C-RELATED"/>
    <property type="match status" value="1"/>
</dbReference>
<dbReference type="InterPro" id="IPR018957">
    <property type="entry name" value="Znf_C3HC4_RING-type"/>
</dbReference>
<dbReference type="AlphaFoldDB" id="K0T742"/>
<dbReference type="GO" id="GO:0006513">
    <property type="term" value="P:protein monoubiquitination"/>
    <property type="evidence" value="ECO:0007669"/>
    <property type="project" value="TreeGrafter"/>
</dbReference>
<dbReference type="EMBL" id="AGNL01005085">
    <property type="protein sequence ID" value="EJK72929.1"/>
    <property type="molecule type" value="Genomic_DNA"/>
</dbReference>
<dbReference type="GO" id="GO:0008270">
    <property type="term" value="F:zinc ion binding"/>
    <property type="evidence" value="ECO:0007669"/>
    <property type="project" value="UniProtKB-KW"/>
</dbReference>
<dbReference type="Pfam" id="PF00097">
    <property type="entry name" value="zf-C3HC4"/>
    <property type="match status" value="1"/>
</dbReference>
<dbReference type="eggNOG" id="ENOG502SXSR">
    <property type="taxonomic scope" value="Eukaryota"/>
</dbReference>
<dbReference type="Gene3D" id="1.25.40.20">
    <property type="entry name" value="Ankyrin repeat-containing domain"/>
    <property type="match status" value="1"/>
</dbReference>
<evidence type="ECO:0000256" key="2">
    <source>
        <dbReference type="ARBA" id="ARBA00022771"/>
    </source>
</evidence>
<dbReference type="PROSITE" id="PS50089">
    <property type="entry name" value="ZF_RING_2"/>
    <property type="match status" value="1"/>
</dbReference>
<evidence type="ECO:0000256" key="3">
    <source>
        <dbReference type="ARBA" id="ARBA00022833"/>
    </source>
</evidence>
<dbReference type="InterPro" id="IPR036770">
    <property type="entry name" value="Ankyrin_rpt-contain_sf"/>
</dbReference>
<keyword evidence="3" id="KW-0862">Zinc</keyword>
<dbReference type="InterPro" id="IPR047153">
    <property type="entry name" value="TRIM45/56/19-like"/>
</dbReference>
<dbReference type="PANTHER" id="PTHR25462:SF229">
    <property type="entry name" value="TRANSCRIPTION INTERMEDIARY FACTOR 1-BETA"/>
    <property type="match status" value="1"/>
</dbReference>
<dbReference type="Proteomes" id="UP000266841">
    <property type="component" value="Unassembled WGS sequence"/>
</dbReference>
<proteinExistence type="predicted"/>
<evidence type="ECO:0000313" key="7">
    <source>
        <dbReference type="EMBL" id="EJK72929.1"/>
    </source>
</evidence>
<feature type="domain" description="RING-type" evidence="6">
    <location>
        <begin position="17"/>
        <end position="62"/>
    </location>
</feature>
<accession>K0T742</accession>
<feature type="compositionally biased region" description="Basic and acidic residues" evidence="5">
    <location>
        <begin position="402"/>
        <end position="412"/>
    </location>
</feature>
<dbReference type="InterPro" id="IPR017907">
    <property type="entry name" value="Znf_RING_CS"/>
</dbReference>
<comment type="caution">
    <text evidence="7">The sequence shown here is derived from an EMBL/GenBank/DDBJ whole genome shotgun (WGS) entry which is preliminary data.</text>
</comment>
<dbReference type="OrthoDB" id="264917at2759"/>
<dbReference type="SMART" id="SM00184">
    <property type="entry name" value="RING"/>
    <property type="match status" value="1"/>
</dbReference>
<keyword evidence="1" id="KW-0479">Metal-binding</keyword>
<keyword evidence="2 4" id="KW-0863">Zinc-finger</keyword>
<name>K0T742_THAOC</name>
<feature type="compositionally biased region" description="Low complexity" evidence="5">
    <location>
        <begin position="375"/>
        <end position="387"/>
    </location>
</feature>
<gene>
    <name evidence="7" type="ORF">THAOC_05487</name>
</gene>
<dbReference type="SUPFAM" id="SSF57850">
    <property type="entry name" value="RING/U-box"/>
    <property type="match status" value="1"/>
</dbReference>
<dbReference type="GO" id="GO:0061630">
    <property type="term" value="F:ubiquitin protein ligase activity"/>
    <property type="evidence" value="ECO:0007669"/>
    <property type="project" value="TreeGrafter"/>
</dbReference>
<reference evidence="7 8" key="1">
    <citation type="journal article" date="2012" name="Genome Biol.">
        <title>Genome and low-iron response of an oceanic diatom adapted to chronic iron limitation.</title>
        <authorList>
            <person name="Lommer M."/>
            <person name="Specht M."/>
            <person name="Roy A.S."/>
            <person name="Kraemer L."/>
            <person name="Andreson R."/>
            <person name="Gutowska M.A."/>
            <person name="Wolf J."/>
            <person name="Bergner S.V."/>
            <person name="Schilhabel M.B."/>
            <person name="Klostermeier U.C."/>
            <person name="Beiko R.G."/>
            <person name="Rosenstiel P."/>
            <person name="Hippler M."/>
            <person name="Laroche J."/>
        </authorList>
    </citation>
    <scope>NUCLEOTIDE SEQUENCE [LARGE SCALE GENOMIC DNA]</scope>
    <source>
        <strain evidence="7 8">CCMP1005</strain>
    </source>
</reference>